<accession>A0A075FR60</accession>
<evidence type="ECO:0000259" key="2">
    <source>
        <dbReference type="Pfam" id="PF12849"/>
    </source>
</evidence>
<protein>
    <submittedName>
        <fullName evidence="3">Phosphate binding protein (PstS)</fullName>
    </submittedName>
</protein>
<dbReference type="PANTHER" id="PTHR30570:SF1">
    <property type="entry name" value="PHOSPHATE-BINDING PROTEIN PSTS"/>
    <property type="match status" value="1"/>
</dbReference>
<organism evidence="3">
    <name type="scientific">uncultured marine group II/III euryarchaeote AD1000_44_A01</name>
    <dbReference type="NCBI Taxonomy" id="1457773"/>
    <lineage>
        <taxon>Archaea</taxon>
        <taxon>Methanobacteriati</taxon>
        <taxon>Methanobacteriota</taxon>
        <taxon>environmental samples</taxon>
    </lineage>
</organism>
<dbReference type="Gene3D" id="3.40.190.10">
    <property type="entry name" value="Periplasmic binding protein-like II"/>
    <property type="match status" value="2"/>
</dbReference>
<dbReference type="InterPro" id="IPR050811">
    <property type="entry name" value="Phosphate_ABC_transporter"/>
</dbReference>
<dbReference type="Pfam" id="PF12849">
    <property type="entry name" value="PBP_like_2"/>
    <property type="match status" value="1"/>
</dbReference>
<evidence type="ECO:0000313" key="3">
    <source>
        <dbReference type="EMBL" id="AIE94155.1"/>
    </source>
</evidence>
<dbReference type="SUPFAM" id="SSF53850">
    <property type="entry name" value="Periplasmic binding protein-like II"/>
    <property type="match status" value="1"/>
</dbReference>
<keyword evidence="1" id="KW-0732">Signal</keyword>
<name>A0A075FR60_9EURY</name>
<reference evidence="3" key="1">
    <citation type="journal article" date="2014" name="Genome Biol. Evol.">
        <title>Pangenome evidence for extensive interdomain horizontal transfer affecting lineage core and shell genes in uncultured planktonic thaumarchaeota and euryarchaeota.</title>
        <authorList>
            <person name="Deschamps P."/>
            <person name="Zivanovic Y."/>
            <person name="Moreira D."/>
            <person name="Rodriguez-Valera F."/>
            <person name="Lopez-Garcia P."/>
        </authorList>
    </citation>
    <scope>NUCLEOTIDE SEQUENCE</scope>
</reference>
<feature type="domain" description="PBP" evidence="2">
    <location>
        <begin position="20"/>
        <end position="290"/>
    </location>
</feature>
<dbReference type="AlphaFoldDB" id="A0A075FR60"/>
<dbReference type="EMBL" id="KF900415">
    <property type="protein sequence ID" value="AIE94155.1"/>
    <property type="molecule type" value="Genomic_DNA"/>
</dbReference>
<proteinExistence type="predicted"/>
<sequence length="319" mass="33985">MMIVLLLSASLAGCTGDDEKESLIQTGSSTVLPLAVAWAEEYEGADVSVSGGGSSHGINALLNGETDLGDASRLMKGKDYTKVNCDESGVRSDGTASEECMGVMPTKWVVAFDVLAVITHPSNDFASTLTYDQLYSIFTDDNPAVYWDDVPGLDGAPHEEIEIYAPDEASGTFDYFFEEIIEDWGDDTQVAGTRLEAGDGVYHPSADDNVIMTAIQSNEYAIGFLGFAYVRENADTINAVSIDDGSGAVEPSLETVADYPMARPLHIYTDANAANSDVVNGYLSFAMSDEGQAVCDEVGYVKVELVDANLLSLQRAALA</sequence>
<gene>
    <name evidence="3" type="primary">pstS</name>
</gene>
<dbReference type="PANTHER" id="PTHR30570">
    <property type="entry name" value="PERIPLASMIC PHOSPHATE BINDING COMPONENT OF PHOSPHATE ABC TRANSPORTER"/>
    <property type="match status" value="1"/>
</dbReference>
<evidence type="ECO:0000256" key="1">
    <source>
        <dbReference type="ARBA" id="ARBA00022729"/>
    </source>
</evidence>
<dbReference type="InterPro" id="IPR024370">
    <property type="entry name" value="PBP_domain"/>
</dbReference>